<dbReference type="OrthoDB" id="4226666at2759"/>
<feature type="region of interest" description="Disordered" evidence="2">
    <location>
        <begin position="219"/>
        <end position="243"/>
    </location>
</feature>
<evidence type="ECO:0000259" key="3">
    <source>
        <dbReference type="PROSITE" id="PS50048"/>
    </source>
</evidence>
<feature type="region of interest" description="Disordered" evidence="2">
    <location>
        <begin position="1"/>
        <end position="30"/>
    </location>
</feature>
<organism evidence="4 5">
    <name type="scientific">[Torrubiella] hemipterigena</name>
    <dbReference type="NCBI Taxonomy" id="1531966"/>
    <lineage>
        <taxon>Eukaryota</taxon>
        <taxon>Fungi</taxon>
        <taxon>Dikarya</taxon>
        <taxon>Ascomycota</taxon>
        <taxon>Pezizomycotina</taxon>
        <taxon>Sordariomycetes</taxon>
        <taxon>Hypocreomycetidae</taxon>
        <taxon>Hypocreales</taxon>
        <taxon>Clavicipitaceae</taxon>
        <taxon>Clavicipitaceae incertae sedis</taxon>
        <taxon>'Torrubiella' clade</taxon>
    </lineage>
</organism>
<dbReference type="Gene3D" id="4.10.240.10">
    <property type="entry name" value="Zn(2)-C6 fungal-type DNA-binding domain"/>
    <property type="match status" value="1"/>
</dbReference>
<evidence type="ECO:0000256" key="1">
    <source>
        <dbReference type="ARBA" id="ARBA00023242"/>
    </source>
</evidence>
<dbReference type="PROSITE" id="PS50048">
    <property type="entry name" value="ZN2_CY6_FUNGAL_2"/>
    <property type="match status" value="1"/>
</dbReference>
<sequence>MASVSPRGLSPHQSPYAGDSNGESDDSWQYVDWSSGASATGSVGFLPSPASGSLNGYAIVENINTPSHSHSSLSPLPAPEFETNNFIPPVTTAMAPDTFNLNTFTPGAEYMLPGNEMFMAPAQYLLTGNHMEPQQSNQNSVQDPSSLLNWSPVVDDADGLPGMNSFQLQNFVGQQSMVSSPQLINNPSQHQPTMVQWHANHNGTLFECNNIENFAMNSSEHGSGSVSPKSSSYKSESDKMSPTLPLRKVQSGKIEKKKHSPTIADKKDNFLVVTPNTITQQAGKANPFECFEAMRPTQKGRKGPLAHAIKESALQVRRLGACFCCRSRKVKCDQERPCQHCKRLMSHVPQVVCWQFQDFMTILFPEFMRSHLKKDEVTKFLGENIEGFTINGAAYPCSVRLFSGSRFKSTLDIDANFFTAKTCDVLQHWHLRFDQQGSSLQSNGSAPIGLDGVTGAKRDDLRKKIKAYVENVTKEAEYAEQMTESLRTTELPRKILKIVQRYANRTDSIMVKKALSIYAMKYVMTRDLCLTQDTITSLQGSGLVPQNNPWVTPRVLARQVKALIDELCMREMQNIFELFTKALKPKYRKDWAPSLAAFLVLCLYMEAVETMTDNYVLAQNDIQRRDNNTPKFQRSFALNACKEVENMPFKQFAYQFHHIYQTHSKDASTKPFNPIFDKTFAEQGELDRPAIEMVDSLRELFYGDEWQDMQYLVEDDLLLNRGDKPTCLDTSYIYTGRLVSKFLFSFVDENAIFGSSI</sequence>
<dbReference type="PANTHER" id="PTHR35392:SF5">
    <property type="entry name" value="ZN(2)-C6 FUNGAL-TYPE DOMAIN-CONTAINING PROTEIN"/>
    <property type="match status" value="1"/>
</dbReference>
<dbReference type="CDD" id="cd00067">
    <property type="entry name" value="GAL4"/>
    <property type="match status" value="1"/>
</dbReference>
<dbReference type="GO" id="GO:0000981">
    <property type="term" value="F:DNA-binding transcription factor activity, RNA polymerase II-specific"/>
    <property type="evidence" value="ECO:0007669"/>
    <property type="project" value="InterPro"/>
</dbReference>
<feature type="domain" description="Zn(2)-C6 fungal-type" evidence="3">
    <location>
        <begin position="321"/>
        <end position="353"/>
    </location>
</feature>
<reference evidence="4 5" key="1">
    <citation type="journal article" date="2015" name="Genome Announc.">
        <title>Draft Genome Sequence and Gene Annotation of the Entomopathogenic Fungus Verticillium hemipterigenum.</title>
        <authorList>
            <person name="Horn F."/>
            <person name="Habel A."/>
            <person name="Scharf D.H."/>
            <person name="Dworschak J."/>
            <person name="Brakhage A.A."/>
            <person name="Guthke R."/>
            <person name="Hertweck C."/>
            <person name="Linde J."/>
        </authorList>
    </citation>
    <scope>NUCLEOTIDE SEQUENCE [LARGE SCALE GENOMIC DNA]</scope>
</reference>
<dbReference type="EMBL" id="CDHN01000001">
    <property type="protein sequence ID" value="CEJ81946.1"/>
    <property type="molecule type" value="Genomic_DNA"/>
</dbReference>
<evidence type="ECO:0000256" key="2">
    <source>
        <dbReference type="SAM" id="MobiDB-lite"/>
    </source>
</evidence>
<gene>
    <name evidence="4" type="ORF">VHEMI02043</name>
</gene>
<keyword evidence="5" id="KW-1185">Reference proteome</keyword>
<dbReference type="InterPro" id="IPR001138">
    <property type="entry name" value="Zn2Cys6_DnaBD"/>
</dbReference>
<proteinExistence type="predicted"/>
<evidence type="ECO:0000313" key="5">
    <source>
        <dbReference type="Proteomes" id="UP000039046"/>
    </source>
</evidence>
<dbReference type="InterPro" id="IPR036864">
    <property type="entry name" value="Zn2-C6_fun-type_DNA-bd_sf"/>
</dbReference>
<accession>A0A0A1SUN5</accession>
<dbReference type="Pfam" id="PF00172">
    <property type="entry name" value="Zn_clus"/>
    <property type="match status" value="1"/>
</dbReference>
<dbReference type="InterPro" id="IPR052973">
    <property type="entry name" value="Fungal_sec-metab_reg_TF"/>
</dbReference>
<keyword evidence="1" id="KW-0539">Nucleus</keyword>
<evidence type="ECO:0000313" key="4">
    <source>
        <dbReference type="EMBL" id="CEJ81946.1"/>
    </source>
</evidence>
<dbReference type="PANTHER" id="PTHR35392">
    <property type="entry name" value="ZN(II)2CYS6 TRANSCRIPTION FACTOR (EUROFUNG)-RELATED-RELATED"/>
    <property type="match status" value="1"/>
</dbReference>
<dbReference type="STRING" id="1531966.A0A0A1SUN5"/>
<protein>
    <recommendedName>
        <fullName evidence="3">Zn(2)-C6 fungal-type domain-containing protein</fullName>
    </recommendedName>
</protein>
<dbReference type="Proteomes" id="UP000039046">
    <property type="component" value="Unassembled WGS sequence"/>
</dbReference>
<dbReference type="HOGENOM" id="CLU_011833_0_0_1"/>
<dbReference type="GO" id="GO:0008270">
    <property type="term" value="F:zinc ion binding"/>
    <property type="evidence" value="ECO:0007669"/>
    <property type="project" value="InterPro"/>
</dbReference>
<dbReference type="AlphaFoldDB" id="A0A0A1SUN5"/>
<feature type="compositionally biased region" description="Low complexity" evidence="2">
    <location>
        <begin position="219"/>
        <end position="234"/>
    </location>
</feature>
<dbReference type="SUPFAM" id="SSF57701">
    <property type="entry name" value="Zn2/Cys6 DNA-binding domain"/>
    <property type="match status" value="1"/>
</dbReference>
<name>A0A0A1SUN5_9HYPO</name>